<dbReference type="EMBL" id="CAKXZT010000035">
    <property type="protein sequence ID" value="CAH2396301.1"/>
    <property type="molecule type" value="Genomic_DNA"/>
</dbReference>
<dbReference type="Proteomes" id="UP001153050">
    <property type="component" value="Unassembled WGS sequence"/>
</dbReference>
<organism evidence="2 3">
    <name type="scientific">Mesorhizobium escarrei</name>
    <dbReference type="NCBI Taxonomy" id="666018"/>
    <lineage>
        <taxon>Bacteria</taxon>
        <taxon>Pseudomonadati</taxon>
        <taxon>Pseudomonadota</taxon>
        <taxon>Alphaproteobacteria</taxon>
        <taxon>Hyphomicrobiales</taxon>
        <taxon>Phyllobacteriaceae</taxon>
        <taxon>Mesorhizobium</taxon>
    </lineage>
</organism>
<comment type="caution">
    <text evidence="2">The sequence shown here is derived from an EMBL/GenBank/DDBJ whole genome shotgun (WGS) entry which is preliminary data.</text>
</comment>
<reference evidence="2 3" key="1">
    <citation type="submission" date="2022-03" db="EMBL/GenBank/DDBJ databases">
        <authorList>
            <person name="Brunel B."/>
        </authorList>
    </citation>
    <scope>NUCLEOTIDE SEQUENCE [LARGE SCALE GENOMIC DNA]</scope>
    <source>
        <strain evidence="2">STM5069sample</strain>
    </source>
</reference>
<evidence type="ECO:0000313" key="3">
    <source>
        <dbReference type="Proteomes" id="UP001153050"/>
    </source>
</evidence>
<evidence type="ECO:0000256" key="1">
    <source>
        <dbReference type="SAM" id="MobiDB-lite"/>
    </source>
</evidence>
<gene>
    <name evidence="2" type="ORF">MES5069_130155</name>
</gene>
<name>A0ABN8JDV1_9HYPH</name>
<accession>A0ABN8JDV1</accession>
<evidence type="ECO:0000313" key="2">
    <source>
        <dbReference type="EMBL" id="CAH2396301.1"/>
    </source>
</evidence>
<protein>
    <recommendedName>
        <fullName evidence="4">Chitin-binding type-2 domain-containing protein</fullName>
    </recommendedName>
</protein>
<sequence>MEPGPPGSRLIDRHIATIGVSDAIRVRPGFRMTIRFAICPCAAALALAATPAFADPACLANGTSFQIGQVACLTLSGRSHLARCDMVLNNTSWTRIRDDCPETTLAPPATPISTPKSGLVPTKPTEN</sequence>
<feature type="region of interest" description="Disordered" evidence="1">
    <location>
        <begin position="104"/>
        <end position="127"/>
    </location>
</feature>
<evidence type="ECO:0008006" key="4">
    <source>
        <dbReference type="Google" id="ProtNLM"/>
    </source>
</evidence>
<proteinExistence type="predicted"/>
<keyword evidence="3" id="KW-1185">Reference proteome</keyword>